<dbReference type="InterPro" id="IPR007921">
    <property type="entry name" value="CHAP_dom"/>
</dbReference>
<evidence type="ECO:0000313" key="4">
    <source>
        <dbReference type="EMBL" id="MBB5896192.1"/>
    </source>
</evidence>
<dbReference type="InterPro" id="IPR036366">
    <property type="entry name" value="PGBDSf"/>
</dbReference>
<keyword evidence="5" id="KW-1185">Reference proteome</keyword>
<feature type="domain" description="Peptidase C51" evidence="3">
    <location>
        <begin position="207"/>
        <end position="280"/>
    </location>
</feature>
<dbReference type="EMBL" id="JACHIR010000001">
    <property type="protein sequence ID" value="MBB5896192.1"/>
    <property type="molecule type" value="Genomic_DNA"/>
</dbReference>
<evidence type="ECO:0000313" key="5">
    <source>
        <dbReference type="Proteomes" id="UP000585638"/>
    </source>
</evidence>
<feature type="signal peptide" evidence="1">
    <location>
        <begin position="1"/>
        <end position="36"/>
    </location>
</feature>
<dbReference type="Proteomes" id="UP000585638">
    <property type="component" value="Unassembled WGS sequence"/>
</dbReference>
<dbReference type="RefSeq" id="WP_184867889.1">
    <property type="nucleotide sequence ID" value="NZ_BAAAWY010000023.1"/>
</dbReference>
<evidence type="ECO:0008006" key="6">
    <source>
        <dbReference type="Google" id="ProtNLM"/>
    </source>
</evidence>
<dbReference type="SUPFAM" id="SSF47090">
    <property type="entry name" value="PGBD-like"/>
    <property type="match status" value="2"/>
</dbReference>
<protein>
    <recommendedName>
        <fullName evidence="6">CHAP domain-containing protein</fullName>
    </recommendedName>
</protein>
<feature type="domain" description="Peptidoglycan binding-like" evidence="2">
    <location>
        <begin position="38"/>
        <end position="90"/>
    </location>
</feature>
<dbReference type="Gene3D" id="1.10.101.10">
    <property type="entry name" value="PGBD-like superfamily/PGBD"/>
    <property type="match status" value="2"/>
</dbReference>
<accession>A0A7W9KP88</accession>
<proteinExistence type="predicted"/>
<keyword evidence="1" id="KW-0732">Signal</keyword>
<comment type="caution">
    <text evidence="4">The sequence shown here is derived from an EMBL/GenBank/DDBJ whole genome shotgun (WGS) entry which is preliminary data.</text>
</comment>
<sequence length="313" mass="32800">MHIRISSAWARRVGLALAAAAMTATMAAITPGQALADTDVRQTQWDLAGMAYLTFTDVDGVSGPQTTGAVSAFQTDRCLTVDGVVGPETNSELSAQVTKVQAAAGTTQDGMYGPNTEAAVKTWQAAHNLTQNGQADAATMTAMGIDRLKTPCSRPTQDEMVQQILTIAQQEAANSAHNHEIGGYNCNYYSTQLGVGSGGCSNGWRSEAWCADFVRWDWIKAGANTSGINGLASSLEDYGKAHGTWHTSNPKPGDAVYFTYGHVGIVVSATSSTITYISGNTYNPATGNDDGLLQKTISRSGTSIGGYASPVVK</sequence>
<dbReference type="InterPro" id="IPR002477">
    <property type="entry name" value="Peptidoglycan-bd-like"/>
</dbReference>
<dbReference type="AlphaFoldDB" id="A0A7W9KP88"/>
<feature type="chain" id="PRO_5030660928" description="CHAP domain-containing protein" evidence="1">
    <location>
        <begin position="37"/>
        <end position="313"/>
    </location>
</feature>
<dbReference type="Pfam" id="PF01471">
    <property type="entry name" value="PG_binding_1"/>
    <property type="match status" value="2"/>
</dbReference>
<dbReference type="Gene3D" id="3.90.1720.10">
    <property type="entry name" value="endopeptidase domain like (from Nostoc punctiforme)"/>
    <property type="match status" value="1"/>
</dbReference>
<organism evidence="4 5">
    <name type="scientific">Kutzneria kofuensis</name>
    <dbReference type="NCBI Taxonomy" id="103725"/>
    <lineage>
        <taxon>Bacteria</taxon>
        <taxon>Bacillati</taxon>
        <taxon>Actinomycetota</taxon>
        <taxon>Actinomycetes</taxon>
        <taxon>Pseudonocardiales</taxon>
        <taxon>Pseudonocardiaceae</taxon>
        <taxon>Kutzneria</taxon>
    </lineage>
</organism>
<gene>
    <name evidence="4" type="ORF">BJ998_007388</name>
</gene>
<dbReference type="Pfam" id="PF05257">
    <property type="entry name" value="CHAP"/>
    <property type="match status" value="1"/>
</dbReference>
<feature type="domain" description="Peptidoglycan binding-like" evidence="2">
    <location>
        <begin position="107"/>
        <end position="143"/>
    </location>
</feature>
<reference evidence="4 5" key="1">
    <citation type="submission" date="2020-08" db="EMBL/GenBank/DDBJ databases">
        <title>Sequencing the genomes of 1000 actinobacteria strains.</title>
        <authorList>
            <person name="Klenk H.-P."/>
        </authorList>
    </citation>
    <scope>NUCLEOTIDE SEQUENCE [LARGE SCALE GENOMIC DNA]</scope>
    <source>
        <strain evidence="4 5">DSM 43851</strain>
    </source>
</reference>
<evidence type="ECO:0000259" key="3">
    <source>
        <dbReference type="Pfam" id="PF05257"/>
    </source>
</evidence>
<evidence type="ECO:0000256" key="1">
    <source>
        <dbReference type="SAM" id="SignalP"/>
    </source>
</evidence>
<dbReference type="InterPro" id="IPR038765">
    <property type="entry name" value="Papain-like_cys_pep_sf"/>
</dbReference>
<dbReference type="InterPro" id="IPR036365">
    <property type="entry name" value="PGBD-like_sf"/>
</dbReference>
<dbReference type="SUPFAM" id="SSF54001">
    <property type="entry name" value="Cysteine proteinases"/>
    <property type="match status" value="1"/>
</dbReference>
<name>A0A7W9KP88_9PSEU</name>
<evidence type="ECO:0000259" key="2">
    <source>
        <dbReference type="Pfam" id="PF01471"/>
    </source>
</evidence>